<sequence>MPMKPRKDSLTIIKDHWDQMPVPVEKIAAEIGLGPVYEAMPEGISGAIRRKPDGDYEIVVNSLQGVQRQRFTIAHEIGHYIYHRDLLGRGTGDTLAFRAEGTRYPNPHIGPREEREANAVAANMLMPTHHIKALKAEGVTDPSAMAKRLGVSTPAMRIKLGLPPYPDLFG</sequence>
<gene>
    <name evidence="2" type="ORF">EQG53_05510</name>
</gene>
<reference evidence="2 3" key="1">
    <citation type="submission" date="2019-01" db="EMBL/GenBank/DDBJ databases">
        <title>Brevundimonas diminuta Genome sequencing and assembly.</title>
        <authorList>
            <person name="Chen H."/>
        </authorList>
    </citation>
    <scope>NUCLEOTIDE SEQUENCE [LARGE SCALE GENOMIC DNA]</scope>
    <source>
        <strain evidence="3">ATCC(B) 19146</strain>
    </source>
</reference>
<proteinExistence type="predicted"/>
<dbReference type="Pfam" id="PF06114">
    <property type="entry name" value="Peptidase_M78"/>
    <property type="match status" value="1"/>
</dbReference>
<accession>A0A410NVI0</accession>
<organism evidence="2 3">
    <name type="scientific">Brevundimonas diminuta</name>
    <name type="common">Pseudomonas diminuta</name>
    <dbReference type="NCBI Taxonomy" id="293"/>
    <lineage>
        <taxon>Bacteria</taxon>
        <taxon>Pseudomonadati</taxon>
        <taxon>Pseudomonadota</taxon>
        <taxon>Alphaproteobacteria</taxon>
        <taxon>Caulobacterales</taxon>
        <taxon>Caulobacteraceae</taxon>
        <taxon>Brevundimonas</taxon>
    </lineage>
</organism>
<evidence type="ECO:0000313" key="3">
    <source>
        <dbReference type="Proteomes" id="UP000287388"/>
    </source>
</evidence>
<dbReference type="InterPro" id="IPR010359">
    <property type="entry name" value="IrrE_HExxH"/>
</dbReference>
<evidence type="ECO:0000259" key="1">
    <source>
        <dbReference type="Pfam" id="PF06114"/>
    </source>
</evidence>
<dbReference type="Gene3D" id="1.10.10.2910">
    <property type="match status" value="1"/>
</dbReference>
<dbReference type="KEGG" id="bdm:EQG53_05510"/>
<dbReference type="EMBL" id="CP035093">
    <property type="protein sequence ID" value="QAT13859.1"/>
    <property type="molecule type" value="Genomic_DNA"/>
</dbReference>
<dbReference type="InterPro" id="IPR052345">
    <property type="entry name" value="Rad_response_metalloprotease"/>
</dbReference>
<dbReference type="PANTHER" id="PTHR43236">
    <property type="entry name" value="ANTITOXIN HIGA1"/>
    <property type="match status" value="1"/>
</dbReference>
<protein>
    <submittedName>
        <fullName evidence="2">ImmA/IrrE family metallo-endopeptidase</fullName>
    </submittedName>
</protein>
<evidence type="ECO:0000313" key="2">
    <source>
        <dbReference type="EMBL" id="QAT13859.1"/>
    </source>
</evidence>
<feature type="domain" description="IrrE N-terminal-like" evidence="1">
    <location>
        <begin position="47"/>
        <end position="159"/>
    </location>
</feature>
<dbReference type="Proteomes" id="UP000287388">
    <property type="component" value="Chromosome"/>
</dbReference>
<dbReference type="PANTHER" id="PTHR43236:SF1">
    <property type="entry name" value="BLL7220 PROTEIN"/>
    <property type="match status" value="1"/>
</dbReference>
<name>A0A410NVI0_BREDI</name>
<dbReference type="AlphaFoldDB" id="A0A410NVI0"/>